<dbReference type="InterPro" id="IPR016140">
    <property type="entry name" value="Bifunc_inhib/LTP/seed_store"/>
</dbReference>
<dbReference type="InterPro" id="IPR043325">
    <property type="entry name" value="LTSS"/>
</dbReference>
<reference evidence="11" key="1">
    <citation type="journal article" date="2016" name="Nat. Biotechnol.">
        <title>Sequencing wild and cultivated cassava and related species reveals extensive interspecific hybridization and genetic diversity.</title>
        <authorList>
            <person name="Bredeson J.V."/>
            <person name="Lyons J.B."/>
            <person name="Prochnik S.E."/>
            <person name="Wu G.A."/>
            <person name="Ha C.M."/>
            <person name="Edsinger-Gonzales E."/>
            <person name="Grimwood J."/>
            <person name="Schmutz J."/>
            <person name="Rabbi I.Y."/>
            <person name="Egesi C."/>
            <person name="Nauluvula P."/>
            <person name="Lebot V."/>
            <person name="Ndunguru J."/>
            <person name="Mkamilo G."/>
            <person name="Bart R.S."/>
            <person name="Setter T.L."/>
            <person name="Gleadow R.M."/>
            <person name="Kulakow P."/>
            <person name="Ferguson M.E."/>
            <person name="Rounsley S."/>
            <person name="Rokhsar D.S."/>
        </authorList>
    </citation>
    <scope>NUCLEOTIDE SEQUENCE [LARGE SCALE GENOMIC DNA]</scope>
    <source>
        <strain evidence="11">cv. AM560-2</strain>
    </source>
</reference>
<keyword evidence="8" id="KW-0449">Lipoprotein</keyword>
<evidence type="ECO:0000256" key="5">
    <source>
        <dbReference type="ARBA" id="ARBA00022729"/>
    </source>
</evidence>
<dbReference type="Gene3D" id="1.10.110.10">
    <property type="entry name" value="Plant lipid-transfer and hydrophobic proteins"/>
    <property type="match status" value="1"/>
</dbReference>
<dbReference type="Pfam" id="PF14368">
    <property type="entry name" value="LTP_2"/>
    <property type="match status" value="1"/>
</dbReference>
<evidence type="ECO:0000256" key="8">
    <source>
        <dbReference type="ARBA" id="ARBA00023288"/>
    </source>
</evidence>
<proteinExistence type="inferred from homology"/>
<dbReference type="AlphaFoldDB" id="A0A2C9VW02"/>
<evidence type="ECO:0000313" key="11">
    <source>
        <dbReference type="Proteomes" id="UP000091857"/>
    </source>
</evidence>
<comment type="caution">
    <text evidence="10">The sequence shown here is derived from an EMBL/GenBank/DDBJ whole genome shotgun (WGS) entry which is preliminary data.</text>
</comment>
<name>A0A2C9VW02_MANES</name>
<gene>
    <name evidence="10" type="ORF">MANES_05G143879v8</name>
</gene>
<evidence type="ECO:0000256" key="1">
    <source>
        <dbReference type="ARBA" id="ARBA00004609"/>
    </source>
</evidence>
<dbReference type="Gramene" id="Manes.05G143879.1.v8.1">
    <property type="protein sequence ID" value="Manes.05G143879.1.v8.1.CDS"/>
    <property type="gene ID" value="Manes.05G143879.v8.1"/>
</dbReference>
<evidence type="ECO:0000256" key="6">
    <source>
        <dbReference type="ARBA" id="ARBA00023157"/>
    </source>
</evidence>
<dbReference type="SUPFAM" id="SSF47699">
    <property type="entry name" value="Bifunctional inhibitor/lipid-transfer protein/seed storage 2S albumin"/>
    <property type="match status" value="1"/>
</dbReference>
<evidence type="ECO:0000256" key="3">
    <source>
        <dbReference type="ARBA" id="ARBA00022475"/>
    </source>
</evidence>
<feature type="domain" description="Bifunctional inhibitor/plant lipid transfer protein/seed storage helical" evidence="9">
    <location>
        <begin position="81"/>
        <end position="165"/>
    </location>
</feature>
<protein>
    <recommendedName>
        <fullName evidence="9">Bifunctional inhibitor/plant lipid transfer protein/seed storage helical domain-containing protein</fullName>
    </recommendedName>
</protein>
<evidence type="ECO:0000256" key="4">
    <source>
        <dbReference type="ARBA" id="ARBA00022622"/>
    </source>
</evidence>
<dbReference type="CDD" id="cd00010">
    <property type="entry name" value="AAI_LTSS"/>
    <property type="match status" value="1"/>
</dbReference>
<keyword evidence="3" id="KW-1003">Cell membrane</keyword>
<evidence type="ECO:0000256" key="2">
    <source>
        <dbReference type="ARBA" id="ARBA00009748"/>
    </source>
</evidence>
<comment type="subcellular location">
    <subcellularLocation>
        <location evidence="1">Cell membrane</location>
        <topology evidence="1">Lipid-anchor</topology>
        <topology evidence="1">GPI-anchor</topology>
    </subcellularLocation>
</comment>
<evidence type="ECO:0000259" key="9">
    <source>
        <dbReference type="Pfam" id="PF14368"/>
    </source>
</evidence>
<accession>A0A2C9VW02</accession>
<keyword evidence="4" id="KW-0336">GPI-anchor</keyword>
<evidence type="ECO:0000256" key="7">
    <source>
        <dbReference type="ARBA" id="ARBA00023180"/>
    </source>
</evidence>
<keyword evidence="7" id="KW-0325">Glycoprotein</keyword>
<dbReference type="GO" id="GO:0098552">
    <property type="term" value="C:side of membrane"/>
    <property type="evidence" value="ECO:0007669"/>
    <property type="project" value="UniProtKB-KW"/>
</dbReference>
<dbReference type="GO" id="GO:0005886">
    <property type="term" value="C:plasma membrane"/>
    <property type="evidence" value="ECO:0007669"/>
    <property type="project" value="UniProtKB-SubCell"/>
</dbReference>
<dbReference type="PANTHER" id="PTHR33044">
    <property type="entry name" value="BIFUNCTIONAL INHIBITOR/LIPID-TRANSFER PROTEIN/SEED STORAGE 2S ALBUMIN SUPERFAMILY PROTEIN-RELATED"/>
    <property type="match status" value="1"/>
</dbReference>
<dbReference type="Proteomes" id="UP000091857">
    <property type="component" value="Chromosome 5"/>
</dbReference>
<dbReference type="EMBL" id="CM004391">
    <property type="protein sequence ID" value="OAY50464.1"/>
    <property type="molecule type" value="Genomic_DNA"/>
</dbReference>
<keyword evidence="4" id="KW-0472">Membrane</keyword>
<sequence length="249" mass="26767">MQIAEEHTPSMHVTTHAQNALSSYLINHLLNPKFLISNNQHITHAMASLHPQFPMVVTSLVFLFLIFLPSKAVSQSEDIPITPDPTIADCTPRLLPLTPCAPFVQGVAQSPPPSCCDNLRQLYLQQPGCLCIFLNDTNLSSFPINSTLALQLPALCHIHVKISACSGIPEVPSSSPAFQVPLGAHNNSAKGKHINSSVAASPMVQVTPRPVIMGLGLGRSAGRKLKPERLLVLLMTLAATFLTKATHSV</sequence>
<keyword evidence="5" id="KW-0732">Signal</keyword>
<organism evidence="10 11">
    <name type="scientific">Manihot esculenta</name>
    <name type="common">Cassava</name>
    <name type="synonym">Jatropha manihot</name>
    <dbReference type="NCBI Taxonomy" id="3983"/>
    <lineage>
        <taxon>Eukaryota</taxon>
        <taxon>Viridiplantae</taxon>
        <taxon>Streptophyta</taxon>
        <taxon>Embryophyta</taxon>
        <taxon>Tracheophyta</taxon>
        <taxon>Spermatophyta</taxon>
        <taxon>Magnoliopsida</taxon>
        <taxon>eudicotyledons</taxon>
        <taxon>Gunneridae</taxon>
        <taxon>Pentapetalae</taxon>
        <taxon>rosids</taxon>
        <taxon>fabids</taxon>
        <taxon>Malpighiales</taxon>
        <taxon>Euphorbiaceae</taxon>
        <taxon>Crotonoideae</taxon>
        <taxon>Manihoteae</taxon>
        <taxon>Manihot</taxon>
    </lineage>
</organism>
<dbReference type="InterPro" id="IPR036312">
    <property type="entry name" value="Bifun_inhib/LTP/seed_sf"/>
</dbReference>
<keyword evidence="6" id="KW-1015">Disulfide bond</keyword>
<comment type="similarity">
    <text evidence="2">Belongs to the plant LTP family.</text>
</comment>
<dbReference type="OrthoDB" id="664243at2759"/>
<keyword evidence="11" id="KW-1185">Reference proteome</keyword>
<evidence type="ECO:0000313" key="10">
    <source>
        <dbReference type="EMBL" id="OAY50464.1"/>
    </source>
</evidence>